<dbReference type="SUPFAM" id="SSF47226">
    <property type="entry name" value="Histidine-containing phosphotransfer domain, HPT domain"/>
    <property type="match status" value="1"/>
</dbReference>
<feature type="non-terminal residue" evidence="2">
    <location>
        <position position="93"/>
    </location>
</feature>
<comment type="caution">
    <text evidence="2">The sequence shown here is derived from an EMBL/GenBank/DDBJ whole genome shotgun (WGS) entry which is preliminary data.</text>
</comment>
<dbReference type="InterPro" id="IPR036641">
    <property type="entry name" value="HPT_dom_sf"/>
</dbReference>
<sequence length="93" mass="10002">MSAQQDAVALDWIKGEIRETLSQAQQALDVVAESPDDATSMRLCLTAIHQVHGTLKMVELPGAVELAAEMEELAQALMNNSVPDVGQAQEVLM</sequence>
<feature type="domain" description="HPt" evidence="1">
    <location>
        <begin position="10"/>
        <end position="86"/>
    </location>
</feature>
<dbReference type="InterPro" id="IPR008207">
    <property type="entry name" value="Sig_transdc_His_kin_Hpt_dom"/>
</dbReference>
<dbReference type="Gene3D" id="1.20.120.160">
    <property type="entry name" value="HPT domain"/>
    <property type="match status" value="1"/>
</dbReference>
<organism evidence="2">
    <name type="scientific">marine sediment metagenome</name>
    <dbReference type="NCBI Taxonomy" id="412755"/>
    <lineage>
        <taxon>unclassified sequences</taxon>
        <taxon>metagenomes</taxon>
        <taxon>ecological metagenomes</taxon>
    </lineage>
</organism>
<dbReference type="GO" id="GO:0000160">
    <property type="term" value="P:phosphorelay signal transduction system"/>
    <property type="evidence" value="ECO:0007669"/>
    <property type="project" value="InterPro"/>
</dbReference>
<dbReference type="Pfam" id="PF01627">
    <property type="entry name" value="Hpt"/>
    <property type="match status" value="1"/>
</dbReference>
<dbReference type="AlphaFoldDB" id="X1DJ10"/>
<evidence type="ECO:0000313" key="2">
    <source>
        <dbReference type="EMBL" id="GAH04974.1"/>
    </source>
</evidence>
<name>X1DJ10_9ZZZZ</name>
<proteinExistence type="predicted"/>
<gene>
    <name evidence="2" type="ORF">S01H4_38261</name>
</gene>
<protein>
    <recommendedName>
        <fullName evidence="1">HPt domain-containing protein</fullName>
    </recommendedName>
</protein>
<reference evidence="2" key="1">
    <citation type="journal article" date="2014" name="Front. Microbiol.">
        <title>High frequency of phylogenetically diverse reductive dehalogenase-homologous genes in deep subseafloor sedimentary metagenomes.</title>
        <authorList>
            <person name="Kawai M."/>
            <person name="Futagami T."/>
            <person name="Toyoda A."/>
            <person name="Takaki Y."/>
            <person name="Nishi S."/>
            <person name="Hori S."/>
            <person name="Arai W."/>
            <person name="Tsubouchi T."/>
            <person name="Morono Y."/>
            <person name="Uchiyama I."/>
            <person name="Ito T."/>
            <person name="Fujiyama A."/>
            <person name="Inagaki F."/>
            <person name="Takami H."/>
        </authorList>
    </citation>
    <scope>NUCLEOTIDE SEQUENCE</scope>
    <source>
        <strain evidence="2">Expedition CK06-06</strain>
    </source>
</reference>
<dbReference type="EMBL" id="BART01020623">
    <property type="protein sequence ID" value="GAH04974.1"/>
    <property type="molecule type" value="Genomic_DNA"/>
</dbReference>
<evidence type="ECO:0000259" key="1">
    <source>
        <dbReference type="Pfam" id="PF01627"/>
    </source>
</evidence>
<accession>X1DJ10</accession>